<dbReference type="SUPFAM" id="SSF64518">
    <property type="entry name" value="Phase 1 flagellin"/>
    <property type="match status" value="1"/>
</dbReference>
<keyword evidence="6" id="KW-0966">Cell projection</keyword>
<feature type="domain" description="Flagellin N-terminal" evidence="4">
    <location>
        <begin position="42"/>
        <end position="175"/>
    </location>
</feature>
<dbReference type="PANTHER" id="PTHR42792:SF2">
    <property type="entry name" value="FLAGELLIN"/>
    <property type="match status" value="1"/>
</dbReference>
<evidence type="ECO:0000313" key="7">
    <source>
        <dbReference type="Proteomes" id="UP000001520"/>
    </source>
</evidence>
<accession>D3P962</accession>
<dbReference type="InterPro" id="IPR046358">
    <property type="entry name" value="Flagellin_C"/>
</dbReference>
<dbReference type="STRING" id="639282.DEFDS_1797"/>
<keyword evidence="2 3" id="KW-0975">Bacterial flagellum</keyword>
<dbReference type="InterPro" id="IPR001492">
    <property type="entry name" value="Flagellin"/>
</dbReference>
<comment type="function">
    <text evidence="3">Flagellin is the subunit protein which polymerizes to form the filaments of bacterial flagella.</text>
</comment>
<dbReference type="OrthoDB" id="9775881at2"/>
<dbReference type="EMBL" id="AP011529">
    <property type="protein sequence ID" value="BAI81252.1"/>
    <property type="molecule type" value="Genomic_DNA"/>
</dbReference>
<proteinExistence type="inferred from homology"/>
<dbReference type="AlphaFoldDB" id="D3P962"/>
<keyword evidence="6" id="KW-0969">Cilium</keyword>
<keyword evidence="6" id="KW-0282">Flagellum</keyword>
<dbReference type="RefSeq" id="WP_013008497.1">
    <property type="nucleotide sequence ID" value="NC_013939.1"/>
</dbReference>
<evidence type="ECO:0000259" key="4">
    <source>
        <dbReference type="Pfam" id="PF00669"/>
    </source>
</evidence>
<dbReference type="GO" id="GO:0005576">
    <property type="term" value="C:extracellular region"/>
    <property type="evidence" value="ECO:0007669"/>
    <property type="project" value="UniProtKB-SubCell"/>
</dbReference>
<keyword evidence="3" id="KW-0964">Secreted</keyword>
<evidence type="ECO:0000259" key="5">
    <source>
        <dbReference type="Pfam" id="PF00700"/>
    </source>
</evidence>
<comment type="similarity">
    <text evidence="1 3">Belongs to the bacterial flagellin family.</text>
</comment>
<dbReference type="InterPro" id="IPR001029">
    <property type="entry name" value="Flagellin_N"/>
</dbReference>
<dbReference type="PANTHER" id="PTHR42792">
    <property type="entry name" value="FLAGELLIN"/>
    <property type="match status" value="1"/>
</dbReference>
<dbReference type="Pfam" id="PF00700">
    <property type="entry name" value="Flagellin_C"/>
    <property type="match status" value="1"/>
</dbReference>
<dbReference type="eggNOG" id="COG1344">
    <property type="taxonomic scope" value="Bacteria"/>
</dbReference>
<gene>
    <name evidence="6" type="ordered locus">DEFDS_1797</name>
</gene>
<dbReference type="Gene3D" id="1.20.1330.10">
    <property type="entry name" value="f41 fragment of flagellin, N-terminal domain"/>
    <property type="match status" value="2"/>
</dbReference>
<feature type="domain" description="Flagellin C-terminal" evidence="5">
    <location>
        <begin position="406"/>
        <end position="490"/>
    </location>
</feature>
<keyword evidence="7" id="KW-1185">Reference proteome</keyword>
<dbReference type="Pfam" id="PF00669">
    <property type="entry name" value="Flagellin_N"/>
    <property type="match status" value="1"/>
</dbReference>
<name>D3P962_DEFDS</name>
<dbReference type="PRINTS" id="PR00207">
    <property type="entry name" value="FLAGELLIN"/>
</dbReference>
<protein>
    <recommendedName>
        <fullName evidence="3">Flagellin</fullName>
    </recommendedName>
</protein>
<organism evidence="6 7">
    <name type="scientific">Deferribacter desulfuricans (strain DSM 14783 / JCM 11476 / NBRC 101012 / SSM1)</name>
    <dbReference type="NCBI Taxonomy" id="639282"/>
    <lineage>
        <taxon>Bacteria</taxon>
        <taxon>Pseudomonadati</taxon>
        <taxon>Deferribacterota</taxon>
        <taxon>Deferribacteres</taxon>
        <taxon>Deferribacterales</taxon>
        <taxon>Deferribacteraceae</taxon>
        <taxon>Deferribacter</taxon>
    </lineage>
</organism>
<reference evidence="6 7" key="1">
    <citation type="journal article" date="2010" name="DNA Res.">
        <title>Bacterial lifestyle in a deep-sea hydrothermal vent chimney revealed by the genome sequence of the thermophilic bacterium Deferribacter desulfuricans SSM1.</title>
        <authorList>
            <person name="Takaki Y."/>
            <person name="Shimamura S."/>
            <person name="Nakagawa S."/>
            <person name="Fukuhara Y."/>
            <person name="Horikawa H."/>
            <person name="Ankai A."/>
            <person name="Harada T."/>
            <person name="Hosoyama A."/>
            <person name="Oguchi A."/>
            <person name="Fukui S."/>
            <person name="Fujita N."/>
            <person name="Takami H."/>
            <person name="Takai K."/>
        </authorList>
    </citation>
    <scope>NUCLEOTIDE SEQUENCE [LARGE SCALE GENOMIC DNA]</scope>
    <source>
        <strain evidence="7">DSM 14783 / JCM 11476 / NBRC 101012 / SSM1</strain>
    </source>
</reference>
<evidence type="ECO:0000256" key="2">
    <source>
        <dbReference type="ARBA" id="ARBA00023143"/>
    </source>
</evidence>
<comment type="subcellular location">
    <subcellularLocation>
        <location evidence="3">Secreted</location>
    </subcellularLocation>
    <subcellularLocation>
        <location evidence="3">Bacterial flagellum</location>
    </subcellularLocation>
</comment>
<dbReference type="InterPro" id="IPR042187">
    <property type="entry name" value="Flagellin_C_sub2"/>
</dbReference>
<evidence type="ECO:0000256" key="1">
    <source>
        <dbReference type="ARBA" id="ARBA00005709"/>
    </source>
</evidence>
<dbReference type="Gene3D" id="6.10.10.10">
    <property type="entry name" value="Flagellar export chaperone, C-terminal domain"/>
    <property type="match status" value="1"/>
</dbReference>
<sequence length="496" mass="53399">MLLFKFLTKVLLSAVDNINAGMRKILHGCDHEVVSMKINFVPAGNILNSINQSTNSINSSIERLSTGKRLNSAKDSPAEIGIAAKLKSAIDSHKRLMQNLQDAISLFQTADYSISGSSGLLDILNSIREKIIAAGNGTLTSSDINLIQNEVNDLVDEIDNSTTSIEFNTKKLLNGDYLATITTSSADVNAYALDRLNTTTLELTNITGATYNTYQIGPYDSSTLTSEGTFVIQGNDNAISINWSASDTLEDIANRINSYNDVAKAEVVTSGANTYLQITSLEKGVAGRISLSDLSGNFISSQGATETDAGNDASLTYNGTTYTSQTGEFTDVYNNLVIKVADNANVPNATISINDKTVSIPLDIEGGTQLNVYIKDLTPESLGLKDVNGDYAIDLSTSSGRTKALSLIDNIISRVTSEASRIGSMENTLNYQIDQITSYNLNLSSSYSNIMDTDIAEEMAKLTTQQLQLQTSTLMLTKRNELISSVINLLGINTNK</sequence>
<dbReference type="HOGENOM" id="CLU_549489_0_0_0"/>
<evidence type="ECO:0000256" key="3">
    <source>
        <dbReference type="RuleBase" id="RU362073"/>
    </source>
</evidence>
<evidence type="ECO:0000313" key="6">
    <source>
        <dbReference type="EMBL" id="BAI81252.1"/>
    </source>
</evidence>
<dbReference type="GO" id="GO:0005198">
    <property type="term" value="F:structural molecule activity"/>
    <property type="evidence" value="ECO:0007669"/>
    <property type="project" value="UniProtKB-UniRule"/>
</dbReference>
<dbReference type="KEGG" id="ddf:DEFDS_1797"/>
<dbReference type="Proteomes" id="UP000001520">
    <property type="component" value="Chromosome"/>
</dbReference>
<dbReference type="GO" id="GO:0009288">
    <property type="term" value="C:bacterial-type flagellum"/>
    <property type="evidence" value="ECO:0007669"/>
    <property type="project" value="UniProtKB-SubCell"/>
</dbReference>